<keyword evidence="1" id="KW-1133">Transmembrane helix</keyword>
<dbReference type="Proteomes" id="UP000198733">
    <property type="component" value="Unassembled WGS sequence"/>
</dbReference>
<feature type="transmembrane region" description="Helical" evidence="1">
    <location>
        <begin position="7"/>
        <end position="26"/>
    </location>
</feature>
<evidence type="ECO:0000313" key="3">
    <source>
        <dbReference type="Proteomes" id="UP000198733"/>
    </source>
</evidence>
<proteinExistence type="predicted"/>
<comment type="caution">
    <text evidence="2">The sequence shown here is derived from an EMBL/GenBank/DDBJ whole genome shotgun (WGS) entry which is preliminary data.</text>
</comment>
<accession>A0A1H9L4F6</accession>
<keyword evidence="3" id="KW-1185">Reference proteome</keyword>
<name>A0A1H9L4F6_9BACI</name>
<keyword evidence="1" id="KW-0812">Transmembrane</keyword>
<organism evidence="2 3">
    <name type="scientific">Virgibacillus subterraneus</name>
    <dbReference type="NCBI Taxonomy" id="621109"/>
    <lineage>
        <taxon>Bacteria</taxon>
        <taxon>Bacillati</taxon>
        <taxon>Bacillota</taxon>
        <taxon>Bacilli</taxon>
        <taxon>Bacillales</taxon>
        <taxon>Bacillaceae</taxon>
        <taxon>Virgibacillus</taxon>
    </lineage>
</organism>
<evidence type="ECO:0000256" key="1">
    <source>
        <dbReference type="SAM" id="Phobius"/>
    </source>
</evidence>
<gene>
    <name evidence="2" type="ORF">SAMN05216232_0131</name>
</gene>
<protein>
    <submittedName>
        <fullName evidence="2">Uncharacterized protein</fullName>
    </submittedName>
</protein>
<reference evidence="2 3" key="1">
    <citation type="submission" date="2016-10" db="EMBL/GenBank/DDBJ databases">
        <authorList>
            <person name="Varghese N."/>
            <person name="Submissions S."/>
        </authorList>
    </citation>
    <scope>NUCLEOTIDE SEQUENCE [LARGE SCALE GENOMIC DNA]</scope>
    <source>
        <strain evidence="2 3">CGMCC 1.7734</strain>
    </source>
</reference>
<keyword evidence="1" id="KW-0472">Membrane</keyword>
<evidence type="ECO:0000313" key="2">
    <source>
        <dbReference type="EMBL" id="SER06218.1"/>
    </source>
</evidence>
<dbReference type="RefSeq" id="WP_092506480.1">
    <property type="nucleotide sequence ID" value="NZ_FOEH01000012.1"/>
</dbReference>
<sequence>MTKKRVSLIAICVIILLSLFLLYWFYFQEPQAFPADEQLVDQINEIFPKADAETIQENIQLDQEHVFVPFLSSENNYGASYWVWERNKWKPSYIDTTGEPTVWKIDKEDPSSFHLVWNLHPDDQISYADFYLIRDRGYHISNGEHTYVPRIQLEDSVALEEESYGVLQLPEDWRSFMTQTNKLALAQNPHVNFTSLLPDVHAYIGWTPFNEDNEITYPDNSVNGHGYINGDINTDFVRIIEEAELEK</sequence>
<dbReference type="EMBL" id="FOEH01000012">
    <property type="protein sequence ID" value="SER06218.1"/>
    <property type="molecule type" value="Genomic_DNA"/>
</dbReference>